<sequence>MASRRQRSPTTLTSSNASMVPIHGLDATISGLNGSLESHTPPLRGAHLVDLLDFLNTHFDTLRLIVKPKDADKATAASFPANFEELREHVSAKLYLLLGIHAFDLFLRPESDNAKELWDTLMKGVSFRTAMSENHGRWAKVNPNKIYALFEEAGMHYHFSQPGHAETNIGYGVPLWMVHAVPRSPELQSRPEDDTEATVSVEEAETPTESRRSSFSTSPERPVEIHDEGVEVYQTMELFRMMGFHRSSLRELHPSDGNLHLLKNKTNFEPFTPQVYSISEFERLQEFRELSAHKETPSLASLDLHPTSSRPIQEDPRGRQDGHHKSAGLLFSDTLPLALVTIPRHAQLLNSISDDDLLITEKEWPSAEADQFQKRFAYESYSPAGAKSFLTDLSRLPDDKLALGDDILDAMICKFVNDFQRQDTGPISRTSAINKLIVTINAYITKDHVAHDIDNPWPKEGFCEMARYFLSEQGILEFSQEEHAAGTAATATPTKQMSLARECQVILKGLREAHCKVEYPPSGAQGKNPSGTASRSPVTNAGKKVGKQGAQPEKSMIFFR</sequence>
<evidence type="ECO:0000313" key="2">
    <source>
        <dbReference type="EMBL" id="KAK8862248.1"/>
    </source>
</evidence>
<gene>
    <name evidence="2" type="ORF">PGQ11_008483</name>
</gene>
<accession>A0ABR2IFA7</accession>
<feature type="region of interest" description="Disordered" evidence="1">
    <location>
        <begin position="518"/>
        <end position="560"/>
    </location>
</feature>
<proteinExistence type="predicted"/>
<feature type="compositionally biased region" description="Basic and acidic residues" evidence="1">
    <location>
        <begin position="312"/>
        <end position="324"/>
    </location>
</feature>
<dbReference type="Proteomes" id="UP001390339">
    <property type="component" value="Unassembled WGS sequence"/>
</dbReference>
<feature type="region of interest" description="Disordered" evidence="1">
    <location>
        <begin position="295"/>
        <end position="325"/>
    </location>
</feature>
<protein>
    <submittedName>
        <fullName evidence="2">Uncharacterized protein</fullName>
    </submittedName>
</protein>
<feature type="compositionally biased region" description="Polar residues" evidence="1">
    <location>
        <begin position="525"/>
        <end position="539"/>
    </location>
</feature>
<evidence type="ECO:0000256" key="1">
    <source>
        <dbReference type="SAM" id="MobiDB-lite"/>
    </source>
</evidence>
<keyword evidence="3" id="KW-1185">Reference proteome</keyword>
<reference evidence="2 3" key="1">
    <citation type="journal article" date="2024" name="IMA Fungus">
        <title>Apiospora arundinis, a panoply of carbohydrate-active enzymes and secondary metabolites.</title>
        <authorList>
            <person name="Sorensen T."/>
            <person name="Petersen C."/>
            <person name="Muurmann A.T."/>
            <person name="Christiansen J.V."/>
            <person name="Brundto M.L."/>
            <person name="Overgaard C.K."/>
            <person name="Boysen A.T."/>
            <person name="Wollenberg R.D."/>
            <person name="Larsen T.O."/>
            <person name="Sorensen J.L."/>
            <person name="Nielsen K.L."/>
            <person name="Sondergaard T.E."/>
        </authorList>
    </citation>
    <scope>NUCLEOTIDE SEQUENCE [LARGE SCALE GENOMIC DNA]</scope>
    <source>
        <strain evidence="2 3">AAU 773</strain>
    </source>
</reference>
<name>A0ABR2IFA7_9PEZI</name>
<organism evidence="2 3">
    <name type="scientific">Apiospora arundinis</name>
    <dbReference type="NCBI Taxonomy" id="335852"/>
    <lineage>
        <taxon>Eukaryota</taxon>
        <taxon>Fungi</taxon>
        <taxon>Dikarya</taxon>
        <taxon>Ascomycota</taxon>
        <taxon>Pezizomycotina</taxon>
        <taxon>Sordariomycetes</taxon>
        <taxon>Xylariomycetidae</taxon>
        <taxon>Amphisphaeriales</taxon>
        <taxon>Apiosporaceae</taxon>
        <taxon>Apiospora</taxon>
    </lineage>
</organism>
<evidence type="ECO:0000313" key="3">
    <source>
        <dbReference type="Proteomes" id="UP001390339"/>
    </source>
</evidence>
<dbReference type="EMBL" id="JAPCWZ010000005">
    <property type="protein sequence ID" value="KAK8862248.1"/>
    <property type="molecule type" value="Genomic_DNA"/>
</dbReference>
<comment type="caution">
    <text evidence="2">The sequence shown here is derived from an EMBL/GenBank/DDBJ whole genome shotgun (WGS) entry which is preliminary data.</text>
</comment>
<feature type="region of interest" description="Disordered" evidence="1">
    <location>
        <begin position="184"/>
        <end position="222"/>
    </location>
</feature>